<sequence length="117" mass="12757">MKFLLATALLATLSTASEATDNARKNLQQPHMNSNFAVPNPDLQALFPFLKKSQCAIACLEQPTRFLKCEGQGPLQTLCSHFNEIQNDAHSCVEKCGVAPSTITYVGQIAREMCATI</sequence>
<evidence type="ECO:0000256" key="1">
    <source>
        <dbReference type="SAM" id="SignalP"/>
    </source>
</evidence>
<evidence type="ECO:0008006" key="4">
    <source>
        <dbReference type="Google" id="ProtNLM"/>
    </source>
</evidence>
<accession>A0A367LCV4</accession>
<keyword evidence="3" id="KW-1185">Reference proteome</keyword>
<feature type="chain" id="PRO_5016933832" description="Extracellular membrane protein CFEM domain-containing protein" evidence="1">
    <location>
        <begin position="20"/>
        <end position="117"/>
    </location>
</feature>
<proteinExistence type="predicted"/>
<name>A0A367LCV4_9HYPO</name>
<protein>
    <recommendedName>
        <fullName evidence="4">Extracellular membrane protein CFEM domain-containing protein</fullName>
    </recommendedName>
</protein>
<evidence type="ECO:0000313" key="2">
    <source>
        <dbReference type="EMBL" id="RCI12245.1"/>
    </source>
</evidence>
<keyword evidence="1" id="KW-0732">Signal</keyword>
<dbReference type="EMBL" id="LKCN02000007">
    <property type="protein sequence ID" value="RCI12245.1"/>
    <property type="molecule type" value="Genomic_DNA"/>
</dbReference>
<dbReference type="OrthoDB" id="4916362at2759"/>
<dbReference type="Proteomes" id="UP000253664">
    <property type="component" value="Unassembled WGS sequence"/>
</dbReference>
<comment type="caution">
    <text evidence="2">The sequence shown here is derived from an EMBL/GenBank/DDBJ whole genome shotgun (WGS) entry which is preliminary data.</text>
</comment>
<feature type="signal peptide" evidence="1">
    <location>
        <begin position="1"/>
        <end position="19"/>
    </location>
</feature>
<gene>
    <name evidence="2" type="ORF">L249_0921</name>
</gene>
<reference evidence="2 3" key="1">
    <citation type="journal article" date="2015" name="BMC Genomics">
        <title>Insights from the genome of Ophiocordyceps polyrhachis-furcata to pathogenicity and host specificity in insect fungi.</title>
        <authorList>
            <person name="Wichadakul D."/>
            <person name="Kobmoo N."/>
            <person name="Ingsriswang S."/>
            <person name="Tangphatsornruang S."/>
            <person name="Chantasingh D."/>
            <person name="Luangsa-ard J.J."/>
            <person name="Eurwilaichitr L."/>
        </authorList>
    </citation>
    <scope>NUCLEOTIDE SEQUENCE [LARGE SCALE GENOMIC DNA]</scope>
    <source>
        <strain evidence="2 3">BCC 54312</strain>
    </source>
</reference>
<dbReference type="AlphaFoldDB" id="A0A367LCV4"/>
<evidence type="ECO:0000313" key="3">
    <source>
        <dbReference type="Proteomes" id="UP000253664"/>
    </source>
</evidence>
<organism evidence="2 3">
    <name type="scientific">Ophiocordyceps polyrhachis-furcata BCC 54312</name>
    <dbReference type="NCBI Taxonomy" id="1330021"/>
    <lineage>
        <taxon>Eukaryota</taxon>
        <taxon>Fungi</taxon>
        <taxon>Dikarya</taxon>
        <taxon>Ascomycota</taxon>
        <taxon>Pezizomycotina</taxon>
        <taxon>Sordariomycetes</taxon>
        <taxon>Hypocreomycetidae</taxon>
        <taxon>Hypocreales</taxon>
        <taxon>Ophiocordycipitaceae</taxon>
        <taxon>Ophiocordyceps</taxon>
    </lineage>
</organism>